<feature type="domain" description="DUF2357" evidence="1">
    <location>
        <begin position="63"/>
        <end position="283"/>
    </location>
</feature>
<dbReference type="RefSeq" id="WP_066236511.1">
    <property type="nucleotide sequence ID" value="NZ_LRFC01000001.1"/>
</dbReference>
<organism evidence="2 3">
    <name type="scientific">Fictibacillus phosphorivorans</name>
    <dbReference type="NCBI Taxonomy" id="1221500"/>
    <lineage>
        <taxon>Bacteria</taxon>
        <taxon>Bacillati</taxon>
        <taxon>Bacillota</taxon>
        <taxon>Bacilli</taxon>
        <taxon>Bacillales</taxon>
        <taxon>Fictibacillaceae</taxon>
        <taxon>Fictibacillus</taxon>
    </lineage>
</organism>
<evidence type="ECO:0000313" key="2">
    <source>
        <dbReference type="EMBL" id="KZE69165.1"/>
    </source>
</evidence>
<evidence type="ECO:0000313" key="3">
    <source>
        <dbReference type="Proteomes" id="UP000076567"/>
    </source>
</evidence>
<accession>A0A165P6N6</accession>
<dbReference type="InterPro" id="IPR018633">
    <property type="entry name" value="DUF2357"/>
</dbReference>
<dbReference type="AlphaFoldDB" id="A0A165P6N6"/>
<dbReference type="EMBL" id="LRFC01000001">
    <property type="protein sequence ID" value="KZE69165.1"/>
    <property type="molecule type" value="Genomic_DNA"/>
</dbReference>
<evidence type="ECO:0000259" key="1">
    <source>
        <dbReference type="Pfam" id="PF09823"/>
    </source>
</evidence>
<sequence>MEQPSSGAKFFIQSHEEGWLTLEETYLREANSYEWKLEDESNPVILFNGMPLPFVPNDTGVRGTLQTPFQSGEATIEINGTHLKTYIYTDERKMTTEQYEIMLKEILEEAAVCFDYSGLNNGFNTSGRERTLSWTQWSYIKRSFHELSLLFQKINSNPLSVLKQENFITNREKIQQVHTSTSLWLERNHGRTEQLVPKKVWTSKRQETNDLYENRLVKKQLLELRHLLSQYRDYGDGVLIEEAEKLRNKVLYWLNHSFLIGVKPHNGQVSITQRLRKHPIYRKWNTWFEKLYQHQKYEIGFEYHIPLKDTFQVYEMWCFMKLINQARQNGELAETSQLYKTTSDGIFLSLAENKESTVKLENGDTIAFQRVFQYRNPEHVLANTKALFYTFTQRMIPDIVIQRGEKLFIYDPKYRVPNNVGTALGEMHKYRDGIRNIFTDENVVEEVYIMTPFQESVEELRYYSDRFHQRYKMGAVKMMPGVTEEHNRYSI</sequence>
<keyword evidence="3" id="KW-1185">Reference proteome</keyword>
<proteinExistence type="predicted"/>
<comment type="caution">
    <text evidence="2">The sequence shown here is derived from an EMBL/GenBank/DDBJ whole genome shotgun (WGS) entry which is preliminary data.</text>
</comment>
<protein>
    <recommendedName>
        <fullName evidence="1">DUF2357 domain-containing protein</fullName>
    </recommendedName>
</protein>
<dbReference type="InterPro" id="IPR007505">
    <property type="entry name" value="PDDEXK_7"/>
</dbReference>
<dbReference type="OrthoDB" id="11970at2"/>
<name>A0A165P6N6_9BACL</name>
<gene>
    <name evidence="2" type="ORF">AWM68_02545</name>
</gene>
<dbReference type="Pfam" id="PF04411">
    <property type="entry name" value="PDDEXK_7"/>
    <property type="match status" value="1"/>
</dbReference>
<dbReference type="Pfam" id="PF09823">
    <property type="entry name" value="DUF2357"/>
    <property type="match status" value="1"/>
</dbReference>
<dbReference type="Proteomes" id="UP000076567">
    <property type="component" value="Unassembled WGS sequence"/>
</dbReference>
<reference evidence="3" key="1">
    <citation type="submission" date="2016-01" db="EMBL/GenBank/DDBJ databases">
        <title>Draft genome of Chromobacterium sp. F49.</title>
        <authorList>
            <person name="Hong K.W."/>
        </authorList>
    </citation>
    <scope>NUCLEOTIDE SEQUENCE [LARGE SCALE GENOMIC DNA]</scope>
    <source>
        <strain evidence="3">P7IIIA</strain>
    </source>
</reference>